<keyword evidence="5" id="KW-1185">Reference proteome</keyword>
<feature type="domain" description="Beta-lactamase-related" evidence="2">
    <location>
        <begin position="58"/>
        <end position="380"/>
    </location>
</feature>
<dbReference type="AlphaFoldDB" id="A0AAJ0GCM7"/>
<feature type="region of interest" description="Disordered" evidence="1">
    <location>
        <begin position="789"/>
        <end position="817"/>
    </location>
</feature>
<dbReference type="PANTHER" id="PTHR22935">
    <property type="entry name" value="PENICILLIN-BINDING PROTEIN"/>
    <property type="match status" value="1"/>
</dbReference>
<dbReference type="InterPro" id="IPR012338">
    <property type="entry name" value="Beta-lactam/transpept-like"/>
</dbReference>
<feature type="domain" description="Beta-lactamase-like ARB-00930-like C-terminal" evidence="3">
    <location>
        <begin position="395"/>
        <end position="527"/>
    </location>
</feature>
<feature type="region of interest" description="Disordered" evidence="1">
    <location>
        <begin position="530"/>
        <end position="615"/>
    </location>
</feature>
<name>A0AAJ0GCM7_9PEZI</name>
<gene>
    <name evidence="4" type="ORF">LTR09_004582</name>
</gene>
<evidence type="ECO:0008006" key="6">
    <source>
        <dbReference type="Google" id="ProtNLM"/>
    </source>
</evidence>
<feature type="compositionally biased region" description="Basic and acidic residues" evidence="1">
    <location>
        <begin position="603"/>
        <end position="615"/>
    </location>
</feature>
<evidence type="ECO:0000313" key="4">
    <source>
        <dbReference type="EMBL" id="KAK3054314.1"/>
    </source>
</evidence>
<dbReference type="Pfam" id="PF00144">
    <property type="entry name" value="Beta-lactamase"/>
    <property type="match status" value="1"/>
</dbReference>
<dbReference type="EMBL" id="JAWDJX010000012">
    <property type="protein sequence ID" value="KAK3054314.1"/>
    <property type="molecule type" value="Genomic_DNA"/>
</dbReference>
<sequence length="845" mass="93369">MAALGNIYLPVSEYTSRIFDAARQNLTNLIEDAIATGDSKYGPMFNNTAFSASVFSLVTGEPIFEYHYEAPILGKGSYTKGKLSEDTIYRTGSLGKLLLVYTWLANLGDSAWSDPITKYIPEFAEAQKSYKNAIMSTNWSEVTIGSLAGQLSGIGRDYGAGLRCDAYGDDLPACTRAQFLQGIIDHPPVNHPYYTPSYSNLGFAILGLAYDAASGGVPWDEAGDSLYNDKLGMLATTSHAPADGADAVIPYNDTFALFTWDIGIEAPAGNQYTSTKDLRTWGQAIWTNKLLDPVTTRRWLKPGTFTSRWTSAVGAPWEIYRIALPIDELTDASRIVDTYTKGGDIGQYSTAFGLVPDYEIGWSVMAAGEAPGDQKNAARQMLVDVFYNAMEAAMKDQARSTFPGTYKSPDLNSSVTLVVDPNSGVEVQQWISNSSDILNGLFSAYKDFRLYPTSLSYEDGDTTYRKYYLAHLFGKNGKQVPAYDPWSDYGDYWIQLDGNMYDNLATDSWNVAFDAGGRVKSLESQALSRASASIAPETRARVQQHEQPADIQPNTTHSGTPLSETFESSRLQTFGKTSSSAFPGQSTVKRKSGGPQAASNTRLRLEAEPDPPREPTWKFSSVGAYESFSQDQPIISLRVSRDLASMAASPLRPVAGSQDFDWLMQEVEKNPALLSDSNISTAGGQYRPQSYDDDSEEALPHQPPPFRRRQRGYPDAPHRAYPLNPNEHALLSEASQAVIHTDGVDRGLLDRGALSQLQKKPVGRCPTCKELFHSWKAFALHCRPFPRTARQPRVRDRGSHSGHSGQPRLTKVPKSTNNRLSDIARDQWYEQGRNRAYFYFITKSR</sequence>
<feature type="compositionally biased region" description="Polar residues" evidence="1">
    <location>
        <begin position="552"/>
        <end position="587"/>
    </location>
</feature>
<dbReference type="Pfam" id="PF26335">
    <property type="entry name" value="ARB_00930_C"/>
    <property type="match status" value="1"/>
</dbReference>
<feature type="compositionally biased region" description="Basic and acidic residues" evidence="1">
    <location>
        <begin position="538"/>
        <end position="548"/>
    </location>
</feature>
<evidence type="ECO:0000259" key="2">
    <source>
        <dbReference type="Pfam" id="PF00144"/>
    </source>
</evidence>
<dbReference type="InterPro" id="IPR051478">
    <property type="entry name" value="Beta-lactamase-like_AB/R"/>
</dbReference>
<dbReference type="SUPFAM" id="SSF56601">
    <property type="entry name" value="beta-lactamase/transpeptidase-like"/>
    <property type="match status" value="1"/>
</dbReference>
<organism evidence="4 5">
    <name type="scientific">Extremus antarcticus</name>
    <dbReference type="NCBI Taxonomy" id="702011"/>
    <lineage>
        <taxon>Eukaryota</taxon>
        <taxon>Fungi</taxon>
        <taxon>Dikarya</taxon>
        <taxon>Ascomycota</taxon>
        <taxon>Pezizomycotina</taxon>
        <taxon>Dothideomycetes</taxon>
        <taxon>Dothideomycetidae</taxon>
        <taxon>Mycosphaerellales</taxon>
        <taxon>Extremaceae</taxon>
        <taxon>Extremus</taxon>
    </lineage>
</organism>
<dbReference type="Proteomes" id="UP001271007">
    <property type="component" value="Unassembled WGS sequence"/>
</dbReference>
<protein>
    <recommendedName>
        <fullName evidence="6">Beta-lactamase-related domain-containing protein</fullName>
    </recommendedName>
</protein>
<evidence type="ECO:0000256" key="1">
    <source>
        <dbReference type="SAM" id="MobiDB-lite"/>
    </source>
</evidence>
<dbReference type="Gene3D" id="3.40.710.10">
    <property type="entry name" value="DD-peptidase/beta-lactamase superfamily"/>
    <property type="match status" value="1"/>
</dbReference>
<comment type="caution">
    <text evidence="4">The sequence shown here is derived from an EMBL/GenBank/DDBJ whole genome shotgun (WGS) entry which is preliminary data.</text>
</comment>
<evidence type="ECO:0000313" key="5">
    <source>
        <dbReference type="Proteomes" id="UP001271007"/>
    </source>
</evidence>
<accession>A0AAJ0GCM7</accession>
<feature type="region of interest" description="Disordered" evidence="1">
    <location>
        <begin position="674"/>
        <end position="717"/>
    </location>
</feature>
<evidence type="ECO:0000259" key="3">
    <source>
        <dbReference type="Pfam" id="PF26335"/>
    </source>
</evidence>
<dbReference type="PANTHER" id="PTHR22935:SF97">
    <property type="entry name" value="BETA-LACTAMASE-RELATED DOMAIN-CONTAINING PROTEIN"/>
    <property type="match status" value="1"/>
</dbReference>
<proteinExistence type="predicted"/>
<dbReference type="InterPro" id="IPR001466">
    <property type="entry name" value="Beta-lactam-related"/>
</dbReference>
<reference evidence="4" key="1">
    <citation type="submission" date="2023-04" db="EMBL/GenBank/DDBJ databases">
        <title>Black Yeasts Isolated from many extreme environments.</title>
        <authorList>
            <person name="Coleine C."/>
            <person name="Stajich J.E."/>
            <person name="Selbmann L."/>
        </authorList>
    </citation>
    <scope>NUCLEOTIDE SEQUENCE</scope>
    <source>
        <strain evidence="4">CCFEE 5312</strain>
    </source>
</reference>
<dbReference type="InterPro" id="IPR058664">
    <property type="entry name" value="ARB_00930-like_C"/>
</dbReference>